<dbReference type="EMBL" id="QSGN01000003">
    <property type="protein sequence ID" value="RHB32863.1"/>
    <property type="molecule type" value="Genomic_DNA"/>
</dbReference>
<dbReference type="EMBL" id="WCLP01000026">
    <property type="protein sequence ID" value="KAB5280968.1"/>
    <property type="molecule type" value="Genomic_DNA"/>
</dbReference>
<dbReference type="GO" id="GO:0000160">
    <property type="term" value="P:phosphorelay signal transduction system"/>
    <property type="evidence" value="ECO:0007669"/>
    <property type="project" value="InterPro"/>
</dbReference>
<dbReference type="InterPro" id="IPR011006">
    <property type="entry name" value="CheY-like_superfamily"/>
</dbReference>
<comment type="caution">
    <text evidence="6">The sequence shown here is derived from an EMBL/GenBank/DDBJ whole genome shotgun (WGS) entry which is preliminary data.</text>
</comment>
<evidence type="ECO:0000313" key="13">
    <source>
        <dbReference type="Proteomes" id="UP000284161"/>
    </source>
</evidence>
<dbReference type="GeneID" id="31796287"/>
<evidence type="ECO:0000313" key="7">
    <source>
        <dbReference type="EMBL" id="RGR27672.1"/>
    </source>
</evidence>
<keyword evidence="6" id="KW-0808">Transferase</keyword>
<feature type="modified residue" description="4-aspartylphosphate" evidence="2">
    <location>
        <position position="52"/>
    </location>
</feature>
<evidence type="ECO:0000313" key="4">
    <source>
        <dbReference type="EMBL" id="KAB5280968.1"/>
    </source>
</evidence>
<sequence length="119" mass="13839">MKKILLVDDKATIGRVLKIYLGTEYDLEYFESPLKALEWLNEGNVPDLIISDIHMPHMRGNEFLYYLKGNELFKHIPVVMLSSEESTVERIQLLEAGAADYILKPFNPLELRARIKKYI</sequence>
<evidence type="ECO:0000313" key="10">
    <source>
        <dbReference type="Proteomes" id="UP000056419"/>
    </source>
</evidence>
<keyword evidence="6" id="KW-0418">Kinase</keyword>
<dbReference type="PROSITE" id="PS50110">
    <property type="entry name" value="RESPONSE_REGULATORY"/>
    <property type="match status" value="1"/>
</dbReference>
<name>A0A120A0M0_BACSE</name>
<evidence type="ECO:0000256" key="2">
    <source>
        <dbReference type="PROSITE-ProRule" id="PRU00169"/>
    </source>
</evidence>
<dbReference type="Proteomes" id="UP000056419">
    <property type="component" value="Unassembled WGS sequence"/>
</dbReference>
<dbReference type="STRING" id="46506.AA415_02973"/>
<dbReference type="PANTHER" id="PTHR44591:SF3">
    <property type="entry name" value="RESPONSE REGULATORY DOMAIN-CONTAINING PROTEIN"/>
    <property type="match status" value="1"/>
</dbReference>
<dbReference type="SUPFAM" id="SSF52172">
    <property type="entry name" value="CheY-like"/>
    <property type="match status" value="1"/>
</dbReference>
<dbReference type="Proteomes" id="UP000283482">
    <property type="component" value="Unassembled WGS sequence"/>
</dbReference>
<accession>A0A120A0M0</accession>
<dbReference type="Proteomes" id="UP000284161">
    <property type="component" value="Unassembled WGS sequence"/>
</dbReference>
<evidence type="ECO:0000259" key="3">
    <source>
        <dbReference type="PROSITE" id="PS50110"/>
    </source>
</evidence>
<dbReference type="InterPro" id="IPR001789">
    <property type="entry name" value="Sig_transdc_resp-reg_receiver"/>
</dbReference>
<feature type="domain" description="Response regulatory" evidence="3">
    <location>
        <begin position="3"/>
        <end position="119"/>
    </location>
</feature>
<dbReference type="SMART" id="SM00448">
    <property type="entry name" value="REC"/>
    <property type="match status" value="1"/>
</dbReference>
<reference evidence="6 10" key="1">
    <citation type="journal article" date="2016" name="BMC Genomics">
        <title>Type VI secretion systems of human gut Bacteroidales segregate into three genetic architectures, two of which are contained on mobile genetic elements.</title>
        <authorList>
            <person name="Coyne M.J."/>
            <person name="Roelofs K.G."/>
            <person name="Comstock L.E."/>
        </authorList>
    </citation>
    <scope>NUCLEOTIDE SEQUENCE [LARGE SCALE GENOMIC DNA]</scope>
    <source>
        <strain evidence="6 10">CL09T03C01</strain>
    </source>
</reference>
<protein>
    <submittedName>
        <fullName evidence="6">Putative sensor histidine kinase, TmoS-like</fullName>
        <ecNumber evidence="6">2.7.13.3</ecNumber>
    </submittedName>
    <submittedName>
        <fullName evidence="4">Response regulator</fullName>
    </submittedName>
</protein>
<dbReference type="EMBL" id="WCLE01000004">
    <property type="protein sequence ID" value="KAB5316049.1"/>
    <property type="molecule type" value="Genomic_DNA"/>
</dbReference>
<organism evidence="6 10">
    <name type="scientific">Bacteroides stercoris</name>
    <dbReference type="NCBI Taxonomy" id="46506"/>
    <lineage>
        <taxon>Bacteria</taxon>
        <taxon>Pseudomonadati</taxon>
        <taxon>Bacteroidota</taxon>
        <taxon>Bacteroidia</taxon>
        <taxon>Bacteroidales</taxon>
        <taxon>Bacteroidaceae</taxon>
        <taxon>Bacteroides</taxon>
    </lineage>
</organism>
<dbReference type="GO" id="GO:0004673">
    <property type="term" value="F:protein histidine kinase activity"/>
    <property type="evidence" value="ECO:0007669"/>
    <property type="project" value="UniProtKB-EC"/>
</dbReference>
<dbReference type="AlphaFoldDB" id="A0A120A0M0"/>
<reference evidence="6" key="2">
    <citation type="submission" date="2016-01" db="EMBL/GenBank/DDBJ databases">
        <authorList>
            <person name="McClelland M."/>
            <person name="Jain A."/>
            <person name="Saraogi P."/>
            <person name="Mendelson R."/>
            <person name="Westerman R."/>
            <person name="SanMiguel P."/>
            <person name="Csonka L."/>
        </authorList>
    </citation>
    <scope>NUCLEOTIDE SEQUENCE</scope>
    <source>
        <strain evidence="6">CL09T03C01</strain>
    </source>
</reference>
<evidence type="ECO:0000313" key="14">
    <source>
        <dbReference type="Proteomes" id="UP000440773"/>
    </source>
</evidence>
<keyword evidence="1 2" id="KW-0597">Phosphoprotein</keyword>
<evidence type="ECO:0000313" key="6">
    <source>
        <dbReference type="EMBL" id="KWR52256.1"/>
    </source>
</evidence>
<reference evidence="14 15" key="4">
    <citation type="journal article" date="2019" name="Nat. Med.">
        <title>A library of human gut bacterial isolates paired with longitudinal multiomics data enables mechanistic microbiome research.</title>
        <authorList>
            <person name="Poyet M."/>
            <person name="Groussin M."/>
            <person name="Gibbons S.M."/>
            <person name="Avila-Pacheco J."/>
            <person name="Jiang X."/>
            <person name="Kearney S.M."/>
            <person name="Perrotta A.R."/>
            <person name="Berdy B."/>
            <person name="Zhao S."/>
            <person name="Lieberman T.D."/>
            <person name="Swanson P.K."/>
            <person name="Smith M."/>
            <person name="Roesemann S."/>
            <person name="Alexander J.E."/>
            <person name="Rich S.A."/>
            <person name="Livny J."/>
            <person name="Vlamakis H."/>
            <person name="Clish C."/>
            <person name="Bullock K."/>
            <person name="Deik A."/>
            <person name="Scott J."/>
            <person name="Pierce K.A."/>
            <person name="Xavier R.J."/>
            <person name="Alm E.J."/>
        </authorList>
    </citation>
    <scope>NUCLEOTIDE SEQUENCE [LARGE SCALE GENOMIC DNA]</scope>
    <source>
        <strain evidence="4 14">BIOML-A17</strain>
        <strain evidence="5 15">BIOML-A6</strain>
    </source>
</reference>
<dbReference type="EMBL" id="LRGC01000022">
    <property type="protein sequence ID" value="KWR52256.1"/>
    <property type="molecule type" value="Genomic_DNA"/>
</dbReference>
<dbReference type="Proteomes" id="UP000283762">
    <property type="component" value="Unassembled WGS sequence"/>
</dbReference>
<evidence type="ECO:0000313" key="12">
    <source>
        <dbReference type="Proteomes" id="UP000283762"/>
    </source>
</evidence>
<evidence type="ECO:0000313" key="15">
    <source>
        <dbReference type="Proteomes" id="UP000467334"/>
    </source>
</evidence>
<dbReference type="InterPro" id="IPR050595">
    <property type="entry name" value="Bact_response_regulator"/>
</dbReference>
<dbReference type="Proteomes" id="UP000440773">
    <property type="component" value="Unassembled WGS sequence"/>
</dbReference>
<keyword evidence="10" id="KW-1185">Reference proteome</keyword>
<evidence type="ECO:0000313" key="9">
    <source>
        <dbReference type="EMBL" id="RHF74590.1"/>
    </source>
</evidence>
<evidence type="ECO:0000313" key="11">
    <source>
        <dbReference type="Proteomes" id="UP000283482"/>
    </source>
</evidence>
<dbReference type="Pfam" id="PF00072">
    <property type="entry name" value="Response_reg"/>
    <property type="match status" value="1"/>
</dbReference>
<evidence type="ECO:0000256" key="1">
    <source>
        <dbReference type="ARBA" id="ARBA00022553"/>
    </source>
</evidence>
<gene>
    <name evidence="6" type="primary">tmoS_8</name>
    <name evidence="6" type="ORF">AA415_02973</name>
    <name evidence="9" type="ORF">DW668_11115</name>
    <name evidence="8" type="ORF">DW889_02735</name>
    <name evidence="7" type="ORF">DWY58_10460</name>
    <name evidence="5" type="ORF">F9958_03190</name>
    <name evidence="4" type="ORF">F9962_10915</name>
</gene>
<evidence type="ECO:0000313" key="8">
    <source>
        <dbReference type="EMBL" id="RHB32863.1"/>
    </source>
</evidence>
<evidence type="ECO:0000313" key="5">
    <source>
        <dbReference type="EMBL" id="KAB5316049.1"/>
    </source>
</evidence>
<dbReference type="RefSeq" id="WP_005653045.1">
    <property type="nucleotide sequence ID" value="NZ_AP031449.1"/>
</dbReference>
<dbReference type="EMBL" id="QRUB01000008">
    <property type="protein sequence ID" value="RGR27672.1"/>
    <property type="molecule type" value="Genomic_DNA"/>
</dbReference>
<dbReference type="EC" id="2.7.13.3" evidence="6"/>
<proteinExistence type="predicted"/>
<reference evidence="11 12" key="3">
    <citation type="submission" date="2018-08" db="EMBL/GenBank/DDBJ databases">
        <title>A genome reference for cultivated species of the human gut microbiota.</title>
        <authorList>
            <person name="Zou Y."/>
            <person name="Xue W."/>
            <person name="Luo G."/>
        </authorList>
    </citation>
    <scope>NUCLEOTIDE SEQUENCE [LARGE SCALE GENOMIC DNA]</scope>
    <source>
        <strain evidence="7 13">AF25-6</strain>
        <strain evidence="9 12">AM25-16</strain>
        <strain evidence="8 11">AM40-34</strain>
    </source>
</reference>
<dbReference type="Gene3D" id="3.40.50.2300">
    <property type="match status" value="1"/>
</dbReference>
<dbReference type="Proteomes" id="UP000467334">
    <property type="component" value="Unassembled WGS sequence"/>
</dbReference>
<dbReference type="PANTHER" id="PTHR44591">
    <property type="entry name" value="STRESS RESPONSE REGULATOR PROTEIN 1"/>
    <property type="match status" value="1"/>
</dbReference>
<dbReference type="PATRIC" id="fig|46506.5.peg.3206"/>
<dbReference type="EMBL" id="QRHJ01000030">
    <property type="protein sequence ID" value="RHF74590.1"/>
    <property type="molecule type" value="Genomic_DNA"/>
</dbReference>